<dbReference type="Pfam" id="PF02627">
    <property type="entry name" value="CMD"/>
    <property type="match status" value="1"/>
</dbReference>
<name>A0A844W6I2_9RHOB</name>
<keyword evidence="3" id="KW-1185">Reference proteome</keyword>
<dbReference type="EMBL" id="WNXQ01000004">
    <property type="protein sequence ID" value="MWB78354.1"/>
    <property type="molecule type" value="Genomic_DNA"/>
</dbReference>
<dbReference type="Gene3D" id="1.20.1290.10">
    <property type="entry name" value="AhpD-like"/>
    <property type="match status" value="1"/>
</dbReference>
<dbReference type="RefSeq" id="WP_160382611.1">
    <property type="nucleotide sequence ID" value="NZ_WNXQ01000004.1"/>
</dbReference>
<proteinExistence type="predicted"/>
<dbReference type="Proteomes" id="UP000443843">
    <property type="component" value="Unassembled WGS sequence"/>
</dbReference>
<dbReference type="SUPFAM" id="SSF69118">
    <property type="entry name" value="AhpD-like"/>
    <property type="match status" value="1"/>
</dbReference>
<gene>
    <name evidence="2" type="ORF">GLS40_09980</name>
</gene>
<organism evidence="2 3">
    <name type="scientific">Pseudooceanicola pacificus</name>
    <dbReference type="NCBI Taxonomy" id="2676438"/>
    <lineage>
        <taxon>Bacteria</taxon>
        <taxon>Pseudomonadati</taxon>
        <taxon>Pseudomonadota</taxon>
        <taxon>Alphaproteobacteria</taxon>
        <taxon>Rhodobacterales</taxon>
        <taxon>Paracoccaceae</taxon>
        <taxon>Pseudooceanicola</taxon>
    </lineage>
</organism>
<dbReference type="GO" id="GO:0051920">
    <property type="term" value="F:peroxiredoxin activity"/>
    <property type="evidence" value="ECO:0007669"/>
    <property type="project" value="InterPro"/>
</dbReference>
<evidence type="ECO:0000313" key="2">
    <source>
        <dbReference type="EMBL" id="MWB78354.1"/>
    </source>
</evidence>
<dbReference type="PANTHER" id="PTHR33570">
    <property type="entry name" value="4-CARBOXYMUCONOLACTONE DECARBOXYLASE FAMILY PROTEIN"/>
    <property type="match status" value="1"/>
</dbReference>
<comment type="caution">
    <text evidence="2">The sequence shown here is derived from an EMBL/GenBank/DDBJ whole genome shotgun (WGS) entry which is preliminary data.</text>
</comment>
<dbReference type="PANTHER" id="PTHR33570:SF2">
    <property type="entry name" value="CARBOXYMUCONOLACTONE DECARBOXYLASE-LIKE DOMAIN-CONTAINING PROTEIN"/>
    <property type="match status" value="1"/>
</dbReference>
<dbReference type="InterPro" id="IPR029032">
    <property type="entry name" value="AhpD-like"/>
</dbReference>
<dbReference type="InterPro" id="IPR003779">
    <property type="entry name" value="CMD-like"/>
</dbReference>
<evidence type="ECO:0000313" key="3">
    <source>
        <dbReference type="Proteomes" id="UP000443843"/>
    </source>
</evidence>
<reference evidence="2 3" key="1">
    <citation type="submission" date="2019-11" db="EMBL/GenBank/DDBJ databases">
        <title>Pseudooceanicola pacifica sp. nov., isolated from deep-sea sediment of the Pacific Ocean.</title>
        <authorList>
            <person name="Lyu L."/>
        </authorList>
    </citation>
    <scope>NUCLEOTIDE SEQUENCE [LARGE SCALE GENOMIC DNA]</scope>
    <source>
        <strain evidence="2 3">216_PA32_1</strain>
    </source>
</reference>
<dbReference type="AlphaFoldDB" id="A0A844W6I2"/>
<accession>A0A844W6I2</accession>
<evidence type="ECO:0000259" key="1">
    <source>
        <dbReference type="Pfam" id="PF02627"/>
    </source>
</evidence>
<protein>
    <submittedName>
        <fullName evidence="2">Gamma carboxymuconolactone decarboxylase</fullName>
    </submittedName>
</protein>
<dbReference type="InterPro" id="IPR052512">
    <property type="entry name" value="4CMD/NDH-1_regulator"/>
</dbReference>
<feature type="domain" description="Carboxymuconolactone decarboxylase-like" evidence="1">
    <location>
        <begin position="43"/>
        <end position="123"/>
    </location>
</feature>
<sequence>MEDFFESGLEDLFEAGLAKRKATLGPEYVEKNLAAADDFSRPFQQAMTSWCWGFGWGDETIDVKTRSMINLAMLGVLARAQEWETHCRGAIRNGVSKEEIRAIIHVVAIYGGVPCGVECFRLARKVLTEEGLL</sequence>